<accession>A0A7S0R423</accession>
<name>A0A7S0R423_9CHLO</name>
<reference evidence="2" key="1">
    <citation type="submission" date="2021-01" db="EMBL/GenBank/DDBJ databases">
        <authorList>
            <person name="Corre E."/>
            <person name="Pelletier E."/>
            <person name="Niang G."/>
            <person name="Scheremetjew M."/>
            <person name="Finn R."/>
            <person name="Kale V."/>
            <person name="Holt S."/>
            <person name="Cochrane G."/>
            <person name="Meng A."/>
            <person name="Brown T."/>
            <person name="Cohen L."/>
        </authorList>
    </citation>
    <scope>NUCLEOTIDE SEQUENCE</scope>
    <source>
        <strain evidence="2">CCMP722</strain>
    </source>
</reference>
<dbReference type="PANTHER" id="PTHR41747">
    <property type="entry name" value="CHROMOSOME UNDETERMINED SCAFFOLD_128, WHOLE GENOME SHOTGUN SEQUENCE"/>
    <property type="match status" value="1"/>
</dbReference>
<sequence length="513" mass="56340">MTDDAAVFSKGVMLCDRPKGTTGGADGTDSGKLAPFKAGCRCGANEQLGMNPPANSVPEGVKKVITEPDAIGRHRLWIRDFSQMQAERRMDDILEEDAKHEAKAKFKEYTANVRKCILSSDEPTLHPGVRHVVEARERAESWGVTIHPKNLNTFEKDSEAEADPEETMAMTKKLSHLDGELRVLVEEALKEAKAKKDAEEEEMRTLVDEALAPTTSAEPTPSAGDAARAESNNAQGTTDEPTAGPCPELTEAEKGQKELDTLTSTYQQMCIDREEKEKQKKKGSKPAWALSEEAAADIELAEEEDLLSFVDNLDYDTYIKECDDRDLKEAWRLMQEAEAEEARGVDLKSKDEAWKAQFVRAMNNLAARDIQHGKGRGARVGRGPGSAASQRSVAESAAERAKVRIAELRSQQGSEAGDWDRSVKGSLISTYHAMCDDLEEANRVAKAEKLAAAQALLAEDPDMRAVHSTKSIAQLLETAKVNEAKAAKEGAKYTFCDCEPRPDYYQQPLIAVE</sequence>
<gene>
    <name evidence="2" type="ORF">POBO1169_LOCUS8592</name>
</gene>
<dbReference type="PANTHER" id="PTHR41747:SF1">
    <property type="entry name" value="CHROMOSOME UNDETERMINED SCAFFOLD_128, WHOLE GENOME SHOTGUN SEQUENCE"/>
    <property type="match status" value="1"/>
</dbReference>
<feature type="compositionally biased region" description="Polar residues" evidence="1">
    <location>
        <begin position="230"/>
        <end position="240"/>
    </location>
</feature>
<evidence type="ECO:0000256" key="1">
    <source>
        <dbReference type="SAM" id="MobiDB-lite"/>
    </source>
</evidence>
<organism evidence="2">
    <name type="scientific">Pyramimonas obovata</name>
    <dbReference type="NCBI Taxonomy" id="1411642"/>
    <lineage>
        <taxon>Eukaryota</taxon>
        <taxon>Viridiplantae</taxon>
        <taxon>Chlorophyta</taxon>
        <taxon>Pyramimonadophyceae</taxon>
        <taxon>Pyramimonadales</taxon>
        <taxon>Pyramimonadaceae</taxon>
        <taxon>Pyramimonas</taxon>
        <taxon>Pyramimonas incertae sedis</taxon>
    </lineage>
</organism>
<feature type="region of interest" description="Disordered" evidence="1">
    <location>
        <begin position="370"/>
        <end position="394"/>
    </location>
</feature>
<feature type="compositionally biased region" description="Basic and acidic residues" evidence="1">
    <location>
        <begin position="193"/>
        <end position="207"/>
    </location>
</feature>
<evidence type="ECO:0000313" key="2">
    <source>
        <dbReference type="EMBL" id="CAD8666338.1"/>
    </source>
</evidence>
<feature type="region of interest" description="Disordered" evidence="1">
    <location>
        <begin position="193"/>
        <end position="256"/>
    </location>
</feature>
<proteinExistence type="predicted"/>
<dbReference type="AlphaFoldDB" id="A0A7S0R423"/>
<dbReference type="EMBL" id="HBFA01016793">
    <property type="protein sequence ID" value="CAD8666338.1"/>
    <property type="molecule type" value="Transcribed_RNA"/>
</dbReference>
<protein>
    <submittedName>
        <fullName evidence="2">Uncharacterized protein</fullName>
    </submittedName>
</protein>